<accession>A0A062VJ51</accession>
<dbReference type="Gene3D" id="1.10.10.10">
    <property type="entry name" value="Winged helix-like DNA-binding domain superfamily/Winged helix DNA-binding domain"/>
    <property type="match status" value="1"/>
</dbReference>
<keyword evidence="2" id="KW-0238">DNA-binding</keyword>
<name>A0A062VJ51_9PROT</name>
<organism evidence="5 6">
    <name type="scientific">Hyphomonas polymorpha PS728</name>
    <dbReference type="NCBI Taxonomy" id="1280954"/>
    <lineage>
        <taxon>Bacteria</taxon>
        <taxon>Pseudomonadati</taxon>
        <taxon>Pseudomonadota</taxon>
        <taxon>Alphaproteobacteria</taxon>
        <taxon>Hyphomonadales</taxon>
        <taxon>Hyphomonadaceae</taxon>
        <taxon>Hyphomonas</taxon>
    </lineage>
</organism>
<dbReference type="OrthoDB" id="9812645at2"/>
<dbReference type="SMART" id="SM00345">
    <property type="entry name" value="HTH_GNTR"/>
    <property type="match status" value="1"/>
</dbReference>
<dbReference type="RefSeq" id="WP_051612278.1">
    <property type="nucleotide sequence ID" value="NZ_ARYM01000004.1"/>
</dbReference>
<dbReference type="GO" id="GO:0003700">
    <property type="term" value="F:DNA-binding transcription factor activity"/>
    <property type="evidence" value="ECO:0007669"/>
    <property type="project" value="InterPro"/>
</dbReference>
<dbReference type="PANTHER" id="PTHR43537">
    <property type="entry name" value="TRANSCRIPTIONAL REGULATOR, GNTR FAMILY"/>
    <property type="match status" value="1"/>
</dbReference>
<dbReference type="PRINTS" id="PR00035">
    <property type="entry name" value="HTHGNTR"/>
</dbReference>
<feature type="domain" description="HTH gntR-type" evidence="4">
    <location>
        <begin position="3"/>
        <end position="73"/>
    </location>
</feature>
<gene>
    <name evidence="5" type="ORF">HPO_04560</name>
</gene>
<dbReference type="eggNOG" id="COG2186">
    <property type="taxonomic scope" value="Bacteria"/>
</dbReference>
<dbReference type="InterPro" id="IPR036388">
    <property type="entry name" value="WH-like_DNA-bd_sf"/>
</dbReference>
<dbReference type="SUPFAM" id="SSF46785">
    <property type="entry name" value="Winged helix' DNA-binding domain"/>
    <property type="match status" value="1"/>
</dbReference>
<keyword evidence="1" id="KW-0805">Transcription regulation</keyword>
<evidence type="ECO:0000313" key="6">
    <source>
        <dbReference type="Proteomes" id="UP000027100"/>
    </source>
</evidence>
<dbReference type="Proteomes" id="UP000027100">
    <property type="component" value="Unassembled WGS sequence"/>
</dbReference>
<protein>
    <submittedName>
        <fullName evidence="5">GntR family transcriptional regulator</fullName>
    </submittedName>
</protein>
<evidence type="ECO:0000313" key="5">
    <source>
        <dbReference type="EMBL" id="KCZ99629.1"/>
    </source>
</evidence>
<dbReference type="EMBL" id="ARYM01000004">
    <property type="protein sequence ID" value="KCZ99629.1"/>
    <property type="molecule type" value="Genomic_DNA"/>
</dbReference>
<reference evidence="5 6" key="1">
    <citation type="journal article" date="2014" name="Antonie Van Leeuwenhoek">
        <title>Hyphomonas beringensis sp. nov. and Hyphomonas chukchiensis sp. nov., isolated from surface seawater of the Bering Sea and Chukchi Sea.</title>
        <authorList>
            <person name="Li C."/>
            <person name="Lai Q."/>
            <person name="Li G."/>
            <person name="Dong C."/>
            <person name="Wang J."/>
            <person name="Liao Y."/>
            <person name="Shao Z."/>
        </authorList>
    </citation>
    <scope>NUCLEOTIDE SEQUENCE [LARGE SCALE GENOMIC DNA]</scope>
    <source>
        <strain evidence="5 6">PS728</strain>
    </source>
</reference>
<evidence type="ECO:0000256" key="1">
    <source>
        <dbReference type="ARBA" id="ARBA00023015"/>
    </source>
</evidence>
<dbReference type="AlphaFoldDB" id="A0A062VJ51"/>
<dbReference type="SMART" id="SM00895">
    <property type="entry name" value="FCD"/>
    <property type="match status" value="1"/>
</dbReference>
<dbReference type="InterPro" id="IPR036390">
    <property type="entry name" value="WH_DNA-bd_sf"/>
</dbReference>
<keyword evidence="3" id="KW-0804">Transcription</keyword>
<dbReference type="PANTHER" id="PTHR43537:SF5">
    <property type="entry name" value="UXU OPERON TRANSCRIPTIONAL REGULATOR"/>
    <property type="match status" value="1"/>
</dbReference>
<dbReference type="InterPro" id="IPR011711">
    <property type="entry name" value="GntR_C"/>
</dbReference>
<dbReference type="PATRIC" id="fig|1280954.3.peg.925"/>
<evidence type="ECO:0000259" key="4">
    <source>
        <dbReference type="PROSITE" id="PS50949"/>
    </source>
</evidence>
<dbReference type="STRING" id="1280954.HPO_04560"/>
<dbReference type="SUPFAM" id="SSF48008">
    <property type="entry name" value="GntR ligand-binding domain-like"/>
    <property type="match status" value="1"/>
</dbReference>
<dbReference type="GO" id="GO:0003677">
    <property type="term" value="F:DNA binding"/>
    <property type="evidence" value="ECO:0007669"/>
    <property type="project" value="UniProtKB-KW"/>
</dbReference>
<dbReference type="InterPro" id="IPR008920">
    <property type="entry name" value="TF_FadR/GntR_C"/>
</dbReference>
<evidence type="ECO:0000256" key="3">
    <source>
        <dbReference type="ARBA" id="ARBA00023163"/>
    </source>
</evidence>
<proteinExistence type="predicted"/>
<keyword evidence="6" id="KW-1185">Reference proteome</keyword>
<comment type="caution">
    <text evidence="5">The sequence shown here is derived from an EMBL/GenBank/DDBJ whole genome shotgun (WGS) entry which is preliminary data.</text>
</comment>
<sequence length="241" mass="26436">MTQRLFEEVYNSIRRDLMRGKLKPGDKLPSERDLAEQLGVGRPVVREALRALENSGMLELRKGVSGGAFIRQGDGRAVSRTVNDLVFLGKLSLDQLTEARSYLLDQAVRLACARGTDADFAALDANVERMRVAIEAQAVEASISEIMDFYALLGTAAKNDVLTVIIGSLSEIIAQILLALRPEHLTDLVAMRREVLDKIRQRDADAASAAMAAHMAVLHAYVVQKSGNLHMLDLEPFDSHA</sequence>
<dbReference type="Pfam" id="PF07729">
    <property type="entry name" value="FCD"/>
    <property type="match status" value="1"/>
</dbReference>
<dbReference type="InterPro" id="IPR000524">
    <property type="entry name" value="Tscrpt_reg_HTH_GntR"/>
</dbReference>
<dbReference type="PROSITE" id="PS50949">
    <property type="entry name" value="HTH_GNTR"/>
    <property type="match status" value="1"/>
</dbReference>
<dbReference type="Pfam" id="PF00392">
    <property type="entry name" value="GntR"/>
    <property type="match status" value="1"/>
</dbReference>
<dbReference type="CDD" id="cd07377">
    <property type="entry name" value="WHTH_GntR"/>
    <property type="match status" value="1"/>
</dbReference>
<dbReference type="Gene3D" id="1.20.120.530">
    <property type="entry name" value="GntR ligand-binding domain-like"/>
    <property type="match status" value="1"/>
</dbReference>
<evidence type="ECO:0000256" key="2">
    <source>
        <dbReference type="ARBA" id="ARBA00023125"/>
    </source>
</evidence>